<keyword evidence="2" id="KW-1003">Cell membrane</keyword>
<dbReference type="AlphaFoldDB" id="A0A1W2EJY7"/>
<evidence type="ECO:0000313" key="8">
    <source>
        <dbReference type="Proteomes" id="UP000192656"/>
    </source>
</evidence>
<evidence type="ECO:0000256" key="2">
    <source>
        <dbReference type="ARBA" id="ARBA00022475"/>
    </source>
</evidence>
<dbReference type="STRING" id="937218.SAMN06297251_12638"/>
<evidence type="ECO:0000256" key="5">
    <source>
        <dbReference type="ARBA" id="ARBA00023136"/>
    </source>
</evidence>
<feature type="transmembrane region" description="Helical" evidence="6">
    <location>
        <begin position="156"/>
        <end position="176"/>
    </location>
</feature>
<feature type="transmembrane region" description="Helical" evidence="6">
    <location>
        <begin position="21"/>
        <end position="45"/>
    </location>
</feature>
<name>A0A1W2EJY7_9HYPH</name>
<keyword evidence="5 6" id="KW-0472">Membrane</keyword>
<proteinExistence type="predicted"/>
<dbReference type="PANTHER" id="PTHR30250">
    <property type="entry name" value="PST FAMILY PREDICTED COLANIC ACID TRANSPORTER"/>
    <property type="match status" value="1"/>
</dbReference>
<feature type="transmembrane region" description="Helical" evidence="6">
    <location>
        <begin position="367"/>
        <end position="385"/>
    </location>
</feature>
<keyword evidence="3 6" id="KW-0812">Transmembrane</keyword>
<reference evidence="7 8" key="1">
    <citation type="submission" date="2017-04" db="EMBL/GenBank/DDBJ databases">
        <authorList>
            <person name="Afonso C.L."/>
            <person name="Miller P.J."/>
            <person name="Scott M.A."/>
            <person name="Spackman E."/>
            <person name="Goraichik I."/>
            <person name="Dimitrov K.M."/>
            <person name="Suarez D.L."/>
            <person name="Swayne D.E."/>
        </authorList>
    </citation>
    <scope>NUCLEOTIDE SEQUENCE [LARGE SCALE GENOMIC DNA]</scope>
    <source>
        <strain evidence="7 8">CGMCC 1.10972</strain>
    </source>
</reference>
<dbReference type="Proteomes" id="UP000192656">
    <property type="component" value="Unassembled WGS sequence"/>
</dbReference>
<feature type="transmembrane region" description="Helical" evidence="6">
    <location>
        <begin position="182"/>
        <end position="201"/>
    </location>
</feature>
<evidence type="ECO:0000313" key="7">
    <source>
        <dbReference type="EMBL" id="SMD09626.1"/>
    </source>
</evidence>
<feature type="transmembrane region" description="Helical" evidence="6">
    <location>
        <begin position="302"/>
        <end position="322"/>
    </location>
</feature>
<evidence type="ECO:0000256" key="6">
    <source>
        <dbReference type="SAM" id="Phobius"/>
    </source>
</evidence>
<comment type="subcellular location">
    <subcellularLocation>
        <location evidence="1">Cell membrane</location>
        <topology evidence="1">Multi-pass membrane protein</topology>
    </subcellularLocation>
</comment>
<feature type="transmembrane region" description="Helical" evidence="6">
    <location>
        <begin position="51"/>
        <end position="73"/>
    </location>
</feature>
<dbReference type="EMBL" id="FWXR01000026">
    <property type="protein sequence ID" value="SMD09626.1"/>
    <property type="molecule type" value="Genomic_DNA"/>
</dbReference>
<organism evidence="7 8">
    <name type="scientific">Fulvimarina manganoxydans</name>
    <dbReference type="NCBI Taxonomy" id="937218"/>
    <lineage>
        <taxon>Bacteria</taxon>
        <taxon>Pseudomonadati</taxon>
        <taxon>Pseudomonadota</taxon>
        <taxon>Alphaproteobacteria</taxon>
        <taxon>Hyphomicrobiales</taxon>
        <taxon>Aurantimonadaceae</taxon>
        <taxon>Fulvimarina</taxon>
    </lineage>
</organism>
<evidence type="ECO:0000256" key="4">
    <source>
        <dbReference type="ARBA" id="ARBA00022989"/>
    </source>
</evidence>
<dbReference type="PANTHER" id="PTHR30250:SF11">
    <property type="entry name" value="O-ANTIGEN TRANSPORTER-RELATED"/>
    <property type="match status" value="1"/>
</dbReference>
<feature type="transmembrane region" description="Helical" evidence="6">
    <location>
        <begin position="122"/>
        <end position="144"/>
    </location>
</feature>
<sequence length="437" mass="46698">MSRIAFLAGSLKANLHLVRDFASLLSGSVGRLVLSLAYFVCVANGLSLADFGLFATASATGVVLARIAGFGFVSPLYRAATVKKHLVGTYTAGYLAALVLSLPVAVLASAFVYWILFAGEMAWTAFAAILAAEILCWRSLEVVLIVNNGIGRFTRAAILVIVGSAIRAGAAVLFWFGGDGSLLTWALLYLAANALAALAAITTSYPRQRLRWRPDLYLRRWRDSVAVAGAEMVFFLQSELDKLLVLSLGGPALAGLYAIIMRLVDLTAIPVRAFNTIVVQKLMRPNKADWLGAWRRRLGVEAMVAFVSIAGFTGLGGFLWLFPTALGANVADAAPLLLLALLVPAFRNLVEYQSELLYARGKTGIRVLVLVLVGLAKAGFLALILSEDTPPETWIVALNGVFAVLWAMSAVMTYGALDWAGRKARGASFSPSLQPGE</sequence>
<evidence type="ECO:0000256" key="1">
    <source>
        <dbReference type="ARBA" id="ARBA00004651"/>
    </source>
</evidence>
<dbReference type="OrthoDB" id="7973910at2"/>
<dbReference type="InterPro" id="IPR050833">
    <property type="entry name" value="Poly_Biosynth_Transport"/>
</dbReference>
<dbReference type="RefSeq" id="WP_084412310.1">
    <property type="nucleotide sequence ID" value="NZ_FWXR01000026.1"/>
</dbReference>
<keyword evidence="8" id="KW-1185">Reference proteome</keyword>
<keyword evidence="4 6" id="KW-1133">Transmembrane helix</keyword>
<feature type="transmembrane region" description="Helical" evidence="6">
    <location>
        <begin position="328"/>
        <end position="346"/>
    </location>
</feature>
<evidence type="ECO:0000256" key="3">
    <source>
        <dbReference type="ARBA" id="ARBA00022692"/>
    </source>
</evidence>
<accession>A0A1W2EJY7</accession>
<protein>
    <submittedName>
        <fullName evidence="7">Membrane protein involved in the export of O-antigen and teichoic acid</fullName>
    </submittedName>
</protein>
<feature type="transmembrane region" description="Helical" evidence="6">
    <location>
        <begin position="94"/>
        <end position="116"/>
    </location>
</feature>
<feature type="transmembrane region" description="Helical" evidence="6">
    <location>
        <begin position="397"/>
        <end position="417"/>
    </location>
</feature>
<gene>
    <name evidence="7" type="ORF">SAMN06297251_12638</name>
</gene>
<dbReference type="GO" id="GO:0005886">
    <property type="term" value="C:plasma membrane"/>
    <property type="evidence" value="ECO:0007669"/>
    <property type="project" value="UniProtKB-SubCell"/>
</dbReference>